<dbReference type="PANTHER" id="PTHR34580">
    <property type="match status" value="1"/>
</dbReference>
<dbReference type="PIRSF" id="PIRSF015558">
    <property type="entry name" value="Txn_reg_DeoR_prd"/>
    <property type="match status" value="1"/>
</dbReference>
<dbReference type="PROSITE" id="PS52050">
    <property type="entry name" value="WYL"/>
    <property type="match status" value="1"/>
</dbReference>
<evidence type="ECO:0000259" key="3">
    <source>
        <dbReference type="Pfam" id="PF26109"/>
    </source>
</evidence>
<dbReference type="Pfam" id="PF26109">
    <property type="entry name" value="WHD_BrxR"/>
    <property type="match status" value="1"/>
</dbReference>
<evidence type="ECO:0000259" key="1">
    <source>
        <dbReference type="Pfam" id="PF13280"/>
    </source>
</evidence>
<feature type="domain" description="DNA-binding transcriptional repressor CapW winged helix-turn-helix" evidence="3">
    <location>
        <begin position="16"/>
        <end position="84"/>
    </location>
</feature>
<dbReference type="EMBL" id="CP157743">
    <property type="protein sequence ID" value="XBS21302.1"/>
    <property type="molecule type" value="Genomic_DNA"/>
</dbReference>
<sequence>MDSQPRILLDDIGQAQQERLFYIDFKLRFSGLINRTDLVSRFGIKAAAATRDLAQYKEIAPDNLIYDTKVKRYLQAGDFKPVFAYPGGQALAALCHGLGDDHVCVQSALISAEVPTQLNTPNLDILAEVSKAIYQQKILTVDYQSLSSGRSKRDIVPFALVDNGLRCHVRAFDRKREQFGDFVINRISAASLHDGYIPNTQTREADIQWNRIVEMHIVPHPRLAHPETIAMEYGMEHDVLKANVRAAVAGYVLRRWNVDCTDDHSLTGSEYHLWLKNTVTLYGVENLAIAPGYQTE</sequence>
<dbReference type="InterPro" id="IPR016634">
    <property type="entry name" value="CapW-like"/>
</dbReference>
<evidence type="ECO:0000259" key="2">
    <source>
        <dbReference type="Pfam" id="PF26107"/>
    </source>
</evidence>
<accession>A0AAU7NWK6</accession>
<dbReference type="InterPro" id="IPR051534">
    <property type="entry name" value="CBASS_pafABC_assoc_protein"/>
</dbReference>
<dbReference type="InterPro" id="IPR059020">
    <property type="entry name" value="CapW_CTD"/>
</dbReference>
<proteinExistence type="predicted"/>
<dbReference type="PANTHER" id="PTHR34580:SF3">
    <property type="entry name" value="PROTEIN PAFB"/>
    <property type="match status" value="1"/>
</dbReference>
<name>A0AAU7NWK6_9GAMM</name>
<reference evidence="4 5" key="1">
    <citation type="journal article" date="2024" name="Microbiology">
        <title>Methylomarinum rosea sp. nov., a novel halophilic methanotrophic bacterium from the hypersaline Lake Elton.</title>
        <authorList>
            <person name="Suleimanov R.Z."/>
            <person name="Oshkin I.Y."/>
            <person name="Danilova O.V."/>
            <person name="Suzina N.E."/>
            <person name="Dedysh S.N."/>
        </authorList>
    </citation>
    <scope>NUCLEOTIDE SEQUENCE [LARGE SCALE GENOMIC DNA]</scope>
    <source>
        <strain evidence="4 5">Ch1-1</strain>
    </source>
</reference>
<dbReference type="KEGG" id="mech:Q9L42_004030"/>
<dbReference type="Pfam" id="PF26107">
    <property type="entry name" value="BrxR_CTD"/>
    <property type="match status" value="1"/>
</dbReference>
<dbReference type="RefSeq" id="WP_305909710.1">
    <property type="nucleotide sequence ID" value="NZ_CP157743.1"/>
</dbReference>
<feature type="domain" description="WYL" evidence="1">
    <location>
        <begin position="125"/>
        <end position="190"/>
    </location>
</feature>
<organism evidence="4 5">
    <name type="scientific">Methylomarinum roseum</name>
    <dbReference type="NCBI Taxonomy" id="3067653"/>
    <lineage>
        <taxon>Bacteria</taxon>
        <taxon>Pseudomonadati</taxon>
        <taxon>Pseudomonadota</taxon>
        <taxon>Gammaproteobacteria</taxon>
        <taxon>Methylococcales</taxon>
        <taxon>Methylococcaceae</taxon>
        <taxon>Methylomarinum</taxon>
    </lineage>
</organism>
<dbReference type="InterPro" id="IPR059019">
    <property type="entry name" value="WHD_CapW"/>
</dbReference>
<keyword evidence="5" id="KW-1185">Reference proteome</keyword>
<dbReference type="Proteomes" id="UP001225378">
    <property type="component" value="Chromosome"/>
</dbReference>
<gene>
    <name evidence="4" type="ORF">Q9L42_004030</name>
</gene>
<evidence type="ECO:0000313" key="4">
    <source>
        <dbReference type="EMBL" id="XBS21302.1"/>
    </source>
</evidence>
<dbReference type="Pfam" id="PF13280">
    <property type="entry name" value="WYL"/>
    <property type="match status" value="1"/>
</dbReference>
<evidence type="ECO:0000313" key="5">
    <source>
        <dbReference type="Proteomes" id="UP001225378"/>
    </source>
</evidence>
<feature type="domain" description="DNA-binding transcriptional repressor CapW C-terminal dimerisation" evidence="2">
    <location>
        <begin position="212"/>
        <end position="278"/>
    </location>
</feature>
<dbReference type="AlphaFoldDB" id="A0AAU7NWK6"/>
<protein>
    <submittedName>
        <fullName evidence="4">WYL domain-containing protein</fullName>
    </submittedName>
</protein>
<dbReference type="InterPro" id="IPR026881">
    <property type="entry name" value="WYL_dom"/>
</dbReference>